<dbReference type="InterPro" id="IPR011705">
    <property type="entry name" value="BACK"/>
</dbReference>
<feature type="domain" description="TLDc" evidence="2">
    <location>
        <begin position="572"/>
        <end position="701"/>
    </location>
</feature>
<comment type="caution">
    <text evidence="3">The sequence shown here is derived from an EMBL/GenBank/DDBJ whole genome shotgun (WGS) entry which is preliminary data.</text>
</comment>
<reference evidence="3 4" key="1">
    <citation type="submission" date="2018-08" db="EMBL/GenBank/DDBJ databases">
        <title>Genome and evolution of the arbuscular mycorrhizal fungus Diversispora epigaea (formerly Glomus versiforme) and its bacterial endosymbionts.</title>
        <authorList>
            <person name="Sun X."/>
            <person name="Fei Z."/>
            <person name="Harrison M."/>
        </authorList>
    </citation>
    <scope>NUCLEOTIDE SEQUENCE [LARGE SCALE GENOMIC DNA]</scope>
    <source>
        <strain evidence="3 4">IT104</strain>
    </source>
</reference>
<sequence length="701" mass="81287">MTAQFYERLSNDLTQLLENPIDYNVTIEVGEEPDKKIYKVHSYILQSRNSYFQKKLNEISFNENHIKVFKMSNISIKIFNIIIKYIYGGIVSLEKLENSVIFDLLITSNELNLDELVEHLQTHFVNNNASWLRLNFSQVYRTSCQVKNFNIIKDFCNNIVSKYPNTIFESENFQTLPEDTLISIIEKDDLQLEESKIWQYVIQWGKAQNPTLPSNLKEWTSDNFLTLKTTLKQCLPYIRYFNISSEDFFEMISPYQQILEPELWLDINSKIVAPNEPISSSVLPPRKILNVTLPTRTTLTSNIITDAHTLEISSWIDRRESNYTENNPYEFKLLVRGSRDGFDVKTIYEICDKVSNTVVVLKVKDTGEILGGYNPCELDKNKSATIRSQDSFAFSLKTANLKNSILSRVEDFSNAIANYPQQSKLFFGNTLCLESNLKTDKNSCCLQNEFSYNKLIRSERLIDSDFENFLTLPEDTLISIIKRDDLQLEESKIWQYVIQWGKAQNPTLTSNLDEWTNVFEMIFPYQQILEPKLWLDINSKFLVPDKPITSTVLPPRKVLNVTLPTRTTLTSNTITDEYTLEISSWIDRRESNYTENNPYEFKLLVRGSRDGFDVKTIYEICDKVSNTVVVLKVKDTGEILGGYIPCELDKSKSVIIRIVACKNQYSYNKLIRSEGLIDSSFGGNNRFNVEEYEVFEVSKKK</sequence>
<dbReference type="PANTHER" id="PTHR46306:SF1">
    <property type="entry name" value="BTB_POZ DOMAIN-CONTAINING PROTEIN 9"/>
    <property type="match status" value="1"/>
</dbReference>
<name>A0A397JFZ5_9GLOM</name>
<evidence type="ECO:0000259" key="2">
    <source>
        <dbReference type="PROSITE" id="PS51886"/>
    </source>
</evidence>
<dbReference type="PROSITE" id="PS51886">
    <property type="entry name" value="TLDC"/>
    <property type="match status" value="2"/>
</dbReference>
<gene>
    <name evidence="3" type="ORF">Glove_74g190</name>
</gene>
<dbReference type="InterPro" id="IPR052407">
    <property type="entry name" value="BTB_POZ_domain_cont_9"/>
</dbReference>
<accession>A0A397JFZ5</accession>
<keyword evidence="4" id="KW-1185">Reference proteome</keyword>
<dbReference type="AlphaFoldDB" id="A0A397JFZ5"/>
<dbReference type="Pfam" id="PF07534">
    <property type="entry name" value="TLD"/>
    <property type="match status" value="2"/>
</dbReference>
<dbReference type="SUPFAM" id="SSF54695">
    <property type="entry name" value="POZ domain"/>
    <property type="match status" value="1"/>
</dbReference>
<dbReference type="SMART" id="SM00225">
    <property type="entry name" value="BTB"/>
    <property type="match status" value="1"/>
</dbReference>
<dbReference type="Gene3D" id="1.25.40.420">
    <property type="match status" value="2"/>
</dbReference>
<protein>
    <recommendedName>
        <fullName evidence="5">BTB domain-containing protein</fullName>
    </recommendedName>
</protein>
<proteinExistence type="predicted"/>
<feature type="domain" description="TLDc" evidence="2">
    <location>
        <begin position="302"/>
        <end position="497"/>
    </location>
</feature>
<dbReference type="GO" id="GO:0005737">
    <property type="term" value="C:cytoplasm"/>
    <property type="evidence" value="ECO:0007669"/>
    <property type="project" value="TreeGrafter"/>
</dbReference>
<evidence type="ECO:0000313" key="3">
    <source>
        <dbReference type="EMBL" id="RHZ84886.1"/>
    </source>
</evidence>
<dbReference type="InterPro" id="IPR000210">
    <property type="entry name" value="BTB/POZ_dom"/>
</dbReference>
<dbReference type="Gene3D" id="3.30.710.10">
    <property type="entry name" value="Potassium Channel Kv1.1, Chain A"/>
    <property type="match status" value="1"/>
</dbReference>
<dbReference type="EMBL" id="PQFF01000070">
    <property type="protein sequence ID" value="RHZ84886.1"/>
    <property type="molecule type" value="Genomic_DNA"/>
</dbReference>
<feature type="domain" description="BTB" evidence="1">
    <location>
        <begin position="23"/>
        <end position="95"/>
    </location>
</feature>
<evidence type="ECO:0008006" key="5">
    <source>
        <dbReference type="Google" id="ProtNLM"/>
    </source>
</evidence>
<evidence type="ECO:0000313" key="4">
    <source>
        <dbReference type="Proteomes" id="UP000266861"/>
    </source>
</evidence>
<dbReference type="PANTHER" id="PTHR46306">
    <property type="entry name" value="BTB/POZ DOMAIN-CONTAINING PROTEIN 9"/>
    <property type="match status" value="1"/>
</dbReference>
<organism evidence="3 4">
    <name type="scientific">Diversispora epigaea</name>
    <dbReference type="NCBI Taxonomy" id="1348612"/>
    <lineage>
        <taxon>Eukaryota</taxon>
        <taxon>Fungi</taxon>
        <taxon>Fungi incertae sedis</taxon>
        <taxon>Mucoromycota</taxon>
        <taxon>Glomeromycotina</taxon>
        <taxon>Glomeromycetes</taxon>
        <taxon>Diversisporales</taxon>
        <taxon>Diversisporaceae</taxon>
        <taxon>Diversispora</taxon>
    </lineage>
</organism>
<dbReference type="Proteomes" id="UP000266861">
    <property type="component" value="Unassembled WGS sequence"/>
</dbReference>
<dbReference type="PROSITE" id="PS50097">
    <property type="entry name" value="BTB"/>
    <property type="match status" value="1"/>
</dbReference>
<dbReference type="InterPro" id="IPR011333">
    <property type="entry name" value="SKP1/BTB/POZ_sf"/>
</dbReference>
<dbReference type="InterPro" id="IPR006571">
    <property type="entry name" value="TLDc_dom"/>
</dbReference>
<evidence type="ECO:0000259" key="1">
    <source>
        <dbReference type="PROSITE" id="PS50097"/>
    </source>
</evidence>
<dbReference type="Pfam" id="PF07707">
    <property type="entry name" value="BACK"/>
    <property type="match status" value="2"/>
</dbReference>
<dbReference type="Pfam" id="PF00651">
    <property type="entry name" value="BTB"/>
    <property type="match status" value="1"/>
</dbReference>
<dbReference type="OrthoDB" id="1022638at2759"/>